<evidence type="ECO:0000313" key="3">
    <source>
        <dbReference type="Proteomes" id="UP000036403"/>
    </source>
</evidence>
<keyword evidence="3" id="KW-1185">Reference proteome</keyword>
<sequence>MLYEKTAPSIEEIYETTPESLVTSVQHLLHTSEGQNSLRHHLGSLVQKYLATIMGQDKNAKMDYVYGVKFCDEGMMLGDKVFDVDKNDNIIINELKYVETPGLYKLILKKMSDDAVCTEDDLHKYKSILLTTNAHRRGNNMYNPVLGSKGYKYKFLIAPLISDHKVGKVINVPRAMTLSDNKFDYVH</sequence>
<dbReference type="InterPro" id="IPR058520">
    <property type="entry name" value="DUF8207"/>
</dbReference>
<dbReference type="AlphaFoldDB" id="A0A0J7K452"/>
<gene>
    <name evidence="2" type="ORF">RF55_16638</name>
</gene>
<dbReference type="OrthoDB" id="6620471at2759"/>
<reference evidence="2 3" key="1">
    <citation type="submission" date="2015-04" db="EMBL/GenBank/DDBJ databases">
        <title>Lasius niger genome sequencing.</title>
        <authorList>
            <person name="Konorov E.A."/>
            <person name="Nikitin M.A."/>
            <person name="Kirill M.V."/>
            <person name="Chang P."/>
        </authorList>
    </citation>
    <scope>NUCLEOTIDE SEQUENCE [LARGE SCALE GENOMIC DNA]</scope>
    <source>
        <tissue evidence="2">Whole</tissue>
    </source>
</reference>
<dbReference type="EMBL" id="LBMM01014752">
    <property type="protein sequence ID" value="KMQ85064.1"/>
    <property type="molecule type" value="Genomic_DNA"/>
</dbReference>
<name>A0A0J7K452_LASNI</name>
<organism evidence="2 3">
    <name type="scientific">Lasius niger</name>
    <name type="common">Black garden ant</name>
    <dbReference type="NCBI Taxonomy" id="67767"/>
    <lineage>
        <taxon>Eukaryota</taxon>
        <taxon>Metazoa</taxon>
        <taxon>Ecdysozoa</taxon>
        <taxon>Arthropoda</taxon>
        <taxon>Hexapoda</taxon>
        <taxon>Insecta</taxon>
        <taxon>Pterygota</taxon>
        <taxon>Neoptera</taxon>
        <taxon>Endopterygota</taxon>
        <taxon>Hymenoptera</taxon>
        <taxon>Apocrita</taxon>
        <taxon>Aculeata</taxon>
        <taxon>Formicoidea</taxon>
        <taxon>Formicidae</taxon>
        <taxon>Formicinae</taxon>
        <taxon>Lasius</taxon>
        <taxon>Lasius</taxon>
    </lineage>
</organism>
<dbReference type="Pfam" id="PF26634">
    <property type="entry name" value="DUF8207"/>
    <property type="match status" value="1"/>
</dbReference>
<accession>A0A0J7K452</accession>
<protein>
    <recommendedName>
        <fullName evidence="1">DUF8207 domain-containing protein</fullName>
    </recommendedName>
</protein>
<dbReference type="PANTHER" id="PTHR35374">
    <property type="entry name" value="CYCLIN-DEPENDENT KINASE 11A-LIKE"/>
    <property type="match status" value="1"/>
</dbReference>
<feature type="domain" description="DUF8207" evidence="1">
    <location>
        <begin position="61"/>
        <end position="160"/>
    </location>
</feature>
<dbReference type="Proteomes" id="UP000036403">
    <property type="component" value="Unassembled WGS sequence"/>
</dbReference>
<proteinExistence type="predicted"/>
<evidence type="ECO:0000313" key="2">
    <source>
        <dbReference type="EMBL" id="KMQ85064.1"/>
    </source>
</evidence>
<dbReference type="PaxDb" id="67767-A0A0J7K452"/>
<dbReference type="PANTHER" id="PTHR35374:SF1">
    <property type="entry name" value="PROTEIN KINASE DOMAIN-CONTAINING PROTEIN"/>
    <property type="match status" value="1"/>
</dbReference>
<comment type="caution">
    <text evidence="2">The sequence shown here is derived from an EMBL/GenBank/DDBJ whole genome shotgun (WGS) entry which is preliminary data.</text>
</comment>
<evidence type="ECO:0000259" key="1">
    <source>
        <dbReference type="Pfam" id="PF26634"/>
    </source>
</evidence>